<organism evidence="3 4">
    <name type="scientific">Bordetella ansorpii</name>
    <dbReference type="NCBI Taxonomy" id="288768"/>
    <lineage>
        <taxon>Bacteria</taxon>
        <taxon>Pseudomonadati</taxon>
        <taxon>Pseudomonadota</taxon>
        <taxon>Betaproteobacteria</taxon>
        <taxon>Burkholderiales</taxon>
        <taxon>Alcaligenaceae</taxon>
        <taxon>Bordetella</taxon>
    </lineage>
</organism>
<evidence type="ECO:0000256" key="1">
    <source>
        <dbReference type="SAM" id="MobiDB-lite"/>
    </source>
</evidence>
<protein>
    <recommendedName>
        <fullName evidence="5">Lipoprotein</fullName>
    </recommendedName>
</protein>
<name>A0A157R2R6_9BORD</name>
<dbReference type="Proteomes" id="UP000077037">
    <property type="component" value="Unassembled WGS sequence"/>
</dbReference>
<accession>A0A157R2R6</accession>
<feature type="signal peptide" evidence="2">
    <location>
        <begin position="1"/>
        <end position="33"/>
    </location>
</feature>
<reference evidence="3 4" key="1">
    <citation type="submission" date="2016-03" db="EMBL/GenBank/DDBJ databases">
        <authorList>
            <consortium name="Pathogen Informatics"/>
        </authorList>
    </citation>
    <scope>NUCLEOTIDE SEQUENCE [LARGE SCALE GENOMIC DNA]</scope>
    <source>
        <strain evidence="3 4">NCTC13364</strain>
    </source>
</reference>
<dbReference type="RefSeq" id="WP_066419104.1">
    <property type="nucleotide sequence ID" value="NZ_FKBS01000025.1"/>
</dbReference>
<evidence type="ECO:0000256" key="2">
    <source>
        <dbReference type="SAM" id="SignalP"/>
    </source>
</evidence>
<dbReference type="EMBL" id="FKBS01000025">
    <property type="protein sequence ID" value="SAI52166.1"/>
    <property type="molecule type" value="Genomic_DNA"/>
</dbReference>
<feature type="chain" id="PRO_5007615500" description="Lipoprotein" evidence="2">
    <location>
        <begin position="34"/>
        <end position="119"/>
    </location>
</feature>
<evidence type="ECO:0008006" key="5">
    <source>
        <dbReference type="Google" id="ProtNLM"/>
    </source>
</evidence>
<evidence type="ECO:0000313" key="3">
    <source>
        <dbReference type="EMBL" id="SAI52166.1"/>
    </source>
</evidence>
<feature type="region of interest" description="Disordered" evidence="1">
    <location>
        <begin position="30"/>
        <end position="119"/>
    </location>
</feature>
<evidence type="ECO:0000313" key="4">
    <source>
        <dbReference type="Proteomes" id="UP000077037"/>
    </source>
</evidence>
<dbReference type="AlphaFoldDB" id="A0A157R2R6"/>
<dbReference type="OrthoDB" id="9851230at2"/>
<gene>
    <name evidence="3" type="ORF">SAMEA1982600_04395</name>
</gene>
<keyword evidence="2" id="KW-0732">Signal</keyword>
<proteinExistence type="predicted"/>
<sequence>MSSRPTTLYRSLRNAIPVATALALAAAATFATAQETPHPSTPPERHMPEPAQNGGSGGQNMQNSSKDPGDRMAPASKVEGKPQQSNNNEATQQDIQRKEQQEKPANTPAAPSGNQAPKP</sequence>
<feature type="compositionally biased region" description="Polar residues" evidence="1">
    <location>
        <begin position="82"/>
        <end position="94"/>
    </location>
</feature>